<dbReference type="Proteomes" id="UP001610335">
    <property type="component" value="Unassembled WGS sequence"/>
</dbReference>
<keyword evidence="3" id="KW-1185">Reference proteome</keyword>
<gene>
    <name evidence="2" type="ORF">BDW59DRAFT_138213</name>
</gene>
<evidence type="ECO:0000313" key="3">
    <source>
        <dbReference type="Proteomes" id="UP001610335"/>
    </source>
</evidence>
<sequence length="300" mass="34665">MAEAMRSIDAGRSLTITLDHLQESSILANEKAYELYIPLPPSLPQTNMRFVPCEAIIVRDARQCGLENFTLERTGFEWIKHSFQDSLDKEKVAGPQGSDAIELYLKTLVELVKTRMKAETVIIYDWRIRSTTSTVGLPRPADRHVELGPAQWIHADESARGGMKTLREHLNDAERSKLDSGKGRFRLMNIWRPLVSTVRARPLALCDLHSVSPEDWELCDQIHVDRVDEAMYLKRRDNHSWWWLPEQRDDELTFFIVWDSKRYFEGAQASTPHGAFDLPASSEMTQRHSIEVRSIFWTED</sequence>
<dbReference type="InterPro" id="IPR044053">
    <property type="entry name" value="AsaB-like"/>
</dbReference>
<comment type="similarity">
    <text evidence="1">Belongs to the asaB hydroxylase/desaturase family.</text>
</comment>
<evidence type="ECO:0000256" key="1">
    <source>
        <dbReference type="ARBA" id="ARBA00023604"/>
    </source>
</evidence>
<dbReference type="PANTHER" id="PTHR34598:SF3">
    <property type="entry name" value="OXIDOREDUCTASE AN1597"/>
    <property type="match status" value="1"/>
</dbReference>
<dbReference type="PANTHER" id="PTHR34598">
    <property type="entry name" value="BLL6449 PROTEIN"/>
    <property type="match status" value="1"/>
</dbReference>
<protein>
    <recommendedName>
        <fullName evidence="4">GA4 desaturase family protein</fullName>
    </recommendedName>
</protein>
<dbReference type="EMBL" id="JBFXLS010000003">
    <property type="protein sequence ID" value="KAL2833837.1"/>
    <property type="molecule type" value="Genomic_DNA"/>
</dbReference>
<organism evidence="2 3">
    <name type="scientific">Aspergillus cavernicola</name>
    <dbReference type="NCBI Taxonomy" id="176166"/>
    <lineage>
        <taxon>Eukaryota</taxon>
        <taxon>Fungi</taxon>
        <taxon>Dikarya</taxon>
        <taxon>Ascomycota</taxon>
        <taxon>Pezizomycotina</taxon>
        <taxon>Eurotiomycetes</taxon>
        <taxon>Eurotiomycetidae</taxon>
        <taxon>Eurotiales</taxon>
        <taxon>Aspergillaceae</taxon>
        <taxon>Aspergillus</taxon>
        <taxon>Aspergillus subgen. Nidulantes</taxon>
    </lineage>
</organism>
<comment type="caution">
    <text evidence="2">The sequence shown here is derived from an EMBL/GenBank/DDBJ whole genome shotgun (WGS) entry which is preliminary data.</text>
</comment>
<accession>A0ABR4J1V8</accession>
<dbReference type="NCBIfam" id="NF041278">
    <property type="entry name" value="CmcJ_NvfI_EfuI"/>
    <property type="match status" value="1"/>
</dbReference>
<evidence type="ECO:0008006" key="4">
    <source>
        <dbReference type="Google" id="ProtNLM"/>
    </source>
</evidence>
<reference evidence="2 3" key="1">
    <citation type="submission" date="2024-07" db="EMBL/GenBank/DDBJ databases">
        <title>Section-level genome sequencing and comparative genomics of Aspergillus sections Usti and Cavernicolus.</title>
        <authorList>
            <consortium name="Lawrence Berkeley National Laboratory"/>
            <person name="Nybo J.L."/>
            <person name="Vesth T.C."/>
            <person name="Theobald S."/>
            <person name="Frisvad J.C."/>
            <person name="Larsen T.O."/>
            <person name="Kjaerboelling I."/>
            <person name="Rothschild-Mancinelli K."/>
            <person name="Lyhne E.K."/>
            <person name="Kogle M.E."/>
            <person name="Barry K."/>
            <person name="Clum A."/>
            <person name="Na H."/>
            <person name="Ledsgaard L."/>
            <person name="Lin J."/>
            <person name="Lipzen A."/>
            <person name="Kuo A."/>
            <person name="Riley R."/>
            <person name="Mondo S."/>
            <person name="LaButti K."/>
            <person name="Haridas S."/>
            <person name="Pangalinan J."/>
            <person name="Salamov A.A."/>
            <person name="Simmons B.A."/>
            <person name="Magnuson J.K."/>
            <person name="Chen J."/>
            <person name="Drula E."/>
            <person name="Henrissat B."/>
            <person name="Wiebenga A."/>
            <person name="Lubbers R.J."/>
            <person name="Gomes A.C."/>
            <person name="Makela M.R."/>
            <person name="Stajich J."/>
            <person name="Grigoriev I.V."/>
            <person name="Mortensen U.H."/>
            <person name="De vries R.P."/>
            <person name="Baker S.E."/>
            <person name="Andersen M.R."/>
        </authorList>
    </citation>
    <scope>NUCLEOTIDE SEQUENCE [LARGE SCALE GENOMIC DNA]</scope>
    <source>
        <strain evidence="2 3">CBS 600.67</strain>
    </source>
</reference>
<evidence type="ECO:0000313" key="2">
    <source>
        <dbReference type="EMBL" id="KAL2833837.1"/>
    </source>
</evidence>
<name>A0ABR4J1V8_9EURO</name>
<proteinExistence type="inferred from homology"/>